<comment type="caution">
    <text evidence="2">The sequence shown here is derived from an EMBL/GenBank/DDBJ whole genome shotgun (WGS) entry which is preliminary data.</text>
</comment>
<evidence type="ECO:0008006" key="4">
    <source>
        <dbReference type="Google" id="ProtNLM"/>
    </source>
</evidence>
<protein>
    <recommendedName>
        <fullName evidence="4">Outer membrane protein beta-barrel domain-containing protein</fullName>
    </recommendedName>
</protein>
<keyword evidence="3" id="KW-1185">Reference proteome</keyword>
<evidence type="ECO:0000256" key="1">
    <source>
        <dbReference type="SAM" id="SignalP"/>
    </source>
</evidence>
<reference evidence="2" key="1">
    <citation type="submission" date="2017-08" db="EMBL/GenBank/DDBJ databases">
        <authorList>
            <person name="Imhoff J.F."/>
            <person name="Rahn T."/>
            <person name="Kuenzel S."/>
            <person name="Neulinger S.C."/>
        </authorList>
    </citation>
    <scope>NUCLEOTIDE SEQUENCE</scope>
    <source>
        <strain evidence="2">DSM 9154</strain>
    </source>
</reference>
<dbReference type="Proteomes" id="UP000778970">
    <property type="component" value="Unassembled WGS sequence"/>
</dbReference>
<feature type="signal peptide" evidence="1">
    <location>
        <begin position="1"/>
        <end position="21"/>
    </location>
</feature>
<dbReference type="Gene3D" id="2.40.160.20">
    <property type="match status" value="1"/>
</dbReference>
<feature type="chain" id="PRO_5037459734" description="Outer membrane protein beta-barrel domain-containing protein" evidence="1">
    <location>
        <begin position="22"/>
        <end position="177"/>
    </location>
</feature>
<evidence type="ECO:0000313" key="3">
    <source>
        <dbReference type="Proteomes" id="UP000778970"/>
    </source>
</evidence>
<evidence type="ECO:0000313" key="2">
    <source>
        <dbReference type="EMBL" id="MBK1695888.1"/>
    </source>
</evidence>
<dbReference type="InterPro" id="IPR011250">
    <property type="entry name" value="OMP/PagP_B-barrel"/>
</dbReference>
<gene>
    <name evidence="2" type="ORF">CKO21_01330</name>
</gene>
<reference evidence="2" key="2">
    <citation type="journal article" date="2020" name="Microorganisms">
        <title>Osmotic Adaptation and Compatible Solute Biosynthesis of Phototrophic Bacteria as Revealed from Genome Analyses.</title>
        <authorList>
            <person name="Imhoff J.F."/>
            <person name="Rahn T."/>
            <person name="Kunzel S."/>
            <person name="Keller A."/>
            <person name="Neulinger S.C."/>
        </authorList>
    </citation>
    <scope>NUCLEOTIDE SEQUENCE</scope>
    <source>
        <strain evidence="2">DSM 9154</strain>
    </source>
</reference>
<dbReference type="AlphaFoldDB" id="A0A934QEZ0"/>
<organism evidence="2 3">
    <name type="scientific">Rhodovibrio salinarum</name>
    <dbReference type="NCBI Taxonomy" id="1087"/>
    <lineage>
        <taxon>Bacteria</taxon>
        <taxon>Pseudomonadati</taxon>
        <taxon>Pseudomonadota</taxon>
        <taxon>Alphaproteobacteria</taxon>
        <taxon>Rhodospirillales</taxon>
        <taxon>Rhodovibrionaceae</taxon>
        <taxon>Rhodovibrio</taxon>
    </lineage>
</organism>
<name>A0A934QEZ0_9PROT</name>
<dbReference type="RefSeq" id="WP_027287594.1">
    <property type="nucleotide sequence ID" value="NZ_NRRE01000008.1"/>
</dbReference>
<dbReference type="SUPFAM" id="SSF56925">
    <property type="entry name" value="OMPA-like"/>
    <property type="match status" value="1"/>
</dbReference>
<proteinExistence type="predicted"/>
<dbReference type="EMBL" id="NRRE01000008">
    <property type="protein sequence ID" value="MBK1695888.1"/>
    <property type="molecule type" value="Genomic_DNA"/>
</dbReference>
<accession>A0A934QEZ0</accession>
<sequence length="177" mass="19090">MRIKIAALLVAALALPGTALAQTGDQEPGPKQGDWEITLSGNGTSNNDFDNHQIGISGSVGNYVTDNILLGARQSINFADLEDDDQVNAATRGFIDYVFDLGRFRPYIGASFGGIYGDNVNDSFATGPEAGLKYYADNNTFIFVQSEYQFTFSNAEDADEAADDGQFYHLVGVGFNF</sequence>
<keyword evidence="1" id="KW-0732">Signal</keyword>